<protein>
    <submittedName>
        <fullName evidence="1">Uncharacterized protein</fullName>
    </submittedName>
</protein>
<feature type="non-terminal residue" evidence="1">
    <location>
        <position position="47"/>
    </location>
</feature>
<reference evidence="1" key="1">
    <citation type="journal article" date="2014" name="Front. Microbiol.">
        <title>High frequency of phylogenetically diverse reductive dehalogenase-homologous genes in deep subseafloor sedimentary metagenomes.</title>
        <authorList>
            <person name="Kawai M."/>
            <person name="Futagami T."/>
            <person name="Toyoda A."/>
            <person name="Takaki Y."/>
            <person name="Nishi S."/>
            <person name="Hori S."/>
            <person name="Arai W."/>
            <person name="Tsubouchi T."/>
            <person name="Morono Y."/>
            <person name="Uchiyama I."/>
            <person name="Ito T."/>
            <person name="Fujiyama A."/>
            <person name="Inagaki F."/>
            <person name="Takami H."/>
        </authorList>
    </citation>
    <scope>NUCLEOTIDE SEQUENCE</scope>
    <source>
        <strain evidence="1">Expedition CK06-06</strain>
    </source>
</reference>
<name>X1Q8M2_9ZZZZ</name>
<dbReference type="EMBL" id="BARW01000461">
    <property type="protein sequence ID" value="GAI64842.1"/>
    <property type="molecule type" value="Genomic_DNA"/>
</dbReference>
<dbReference type="AlphaFoldDB" id="X1Q8M2"/>
<comment type="caution">
    <text evidence="1">The sequence shown here is derived from an EMBL/GenBank/DDBJ whole genome shotgun (WGS) entry which is preliminary data.</text>
</comment>
<proteinExistence type="predicted"/>
<sequence>MSQILKLYKAEDLPGFIRAGGSVSIWLDMQEGILPFPKSTPKSTAPQ</sequence>
<organism evidence="1">
    <name type="scientific">marine sediment metagenome</name>
    <dbReference type="NCBI Taxonomy" id="412755"/>
    <lineage>
        <taxon>unclassified sequences</taxon>
        <taxon>metagenomes</taxon>
        <taxon>ecological metagenomes</taxon>
    </lineage>
</organism>
<evidence type="ECO:0000313" key="1">
    <source>
        <dbReference type="EMBL" id="GAI64842.1"/>
    </source>
</evidence>
<accession>X1Q8M2</accession>
<gene>
    <name evidence="1" type="ORF">S12H4_02034</name>
</gene>